<proteinExistence type="predicted"/>
<organism evidence="13 14">
    <name type="scientific">Stieleria maiorica</name>
    <dbReference type="NCBI Taxonomy" id="2795974"/>
    <lineage>
        <taxon>Bacteria</taxon>
        <taxon>Pseudomonadati</taxon>
        <taxon>Planctomycetota</taxon>
        <taxon>Planctomycetia</taxon>
        <taxon>Pirellulales</taxon>
        <taxon>Pirellulaceae</taxon>
        <taxon>Stieleria</taxon>
    </lineage>
</organism>
<evidence type="ECO:0000313" key="13">
    <source>
        <dbReference type="EMBL" id="QEF99736.1"/>
    </source>
</evidence>
<keyword evidence="10" id="KW-0812">Transmembrane</keyword>
<protein>
    <recommendedName>
        <fullName evidence="3">histidine kinase</fullName>
        <ecNumber evidence="3">2.7.13.3</ecNumber>
    </recommendedName>
</protein>
<dbReference type="PRINTS" id="PR00344">
    <property type="entry name" value="BCTRLSENSOR"/>
</dbReference>
<dbReference type="InterPro" id="IPR004358">
    <property type="entry name" value="Sig_transdc_His_kin-like_C"/>
</dbReference>
<dbReference type="PANTHER" id="PTHR43065">
    <property type="entry name" value="SENSOR HISTIDINE KINASE"/>
    <property type="match status" value="1"/>
</dbReference>
<evidence type="ECO:0000256" key="10">
    <source>
        <dbReference type="SAM" id="Phobius"/>
    </source>
</evidence>
<dbReference type="PANTHER" id="PTHR43065:SF46">
    <property type="entry name" value="C4-DICARBOXYLATE TRANSPORT SENSOR PROTEIN DCTB"/>
    <property type="match status" value="1"/>
</dbReference>
<dbReference type="PROSITE" id="PS50109">
    <property type="entry name" value="HIS_KIN"/>
    <property type="match status" value="1"/>
</dbReference>
<dbReference type="InterPro" id="IPR003660">
    <property type="entry name" value="HAMP_dom"/>
</dbReference>
<reference evidence="13 14" key="1">
    <citation type="submission" date="2019-02" db="EMBL/GenBank/DDBJ databases">
        <title>Planctomycetal bacteria perform biofilm scaping via a novel small molecule.</title>
        <authorList>
            <person name="Jeske O."/>
            <person name="Boedeker C."/>
            <person name="Wiegand S."/>
            <person name="Breitling P."/>
            <person name="Kallscheuer N."/>
            <person name="Jogler M."/>
            <person name="Rohde M."/>
            <person name="Petersen J."/>
            <person name="Medema M.H."/>
            <person name="Surup F."/>
            <person name="Jogler C."/>
        </authorList>
    </citation>
    <scope>NUCLEOTIDE SEQUENCE [LARGE SCALE GENOMIC DNA]</scope>
    <source>
        <strain evidence="13 14">Mal15</strain>
    </source>
</reference>
<name>A0A5B9MIC0_9BACT</name>
<keyword evidence="7 13" id="KW-0418">Kinase</keyword>
<evidence type="ECO:0000256" key="7">
    <source>
        <dbReference type="ARBA" id="ARBA00022777"/>
    </source>
</evidence>
<dbReference type="PROSITE" id="PS50885">
    <property type="entry name" value="HAMP"/>
    <property type="match status" value="1"/>
</dbReference>
<evidence type="ECO:0000259" key="11">
    <source>
        <dbReference type="PROSITE" id="PS50109"/>
    </source>
</evidence>
<dbReference type="SUPFAM" id="SSF158472">
    <property type="entry name" value="HAMP domain-like"/>
    <property type="match status" value="1"/>
</dbReference>
<dbReference type="EC" id="2.7.13.3" evidence="3"/>
<evidence type="ECO:0000256" key="8">
    <source>
        <dbReference type="ARBA" id="ARBA00022840"/>
    </source>
</evidence>
<dbReference type="SMART" id="SM00387">
    <property type="entry name" value="HATPase_c"/>
    <property type="match status" value="1"/>
</dbReference>
<accession>A0A5B9MIC0</accession>
<feature type="transmembrane region" description="Helical" evidence="10">
    <location>
        <begin position="229"/>
        <end position="248"/>
    </location>
</feature>
<dbReference type="GO" id="GO:0005524">
    <property type="term" value="F:ATP binding"/>
    <property type="evidence" value="ECO:0007669"/>
    <property type="project" value="UniProtKB-KW"/>
</dbReference>
<dbReference type="SUPFAM" id="SSF47384">
    <property type="entry name" value="Homodimeric domain of signal transducing histidine kinase"/>
    <property type="match status" value="1"/>
</dbReference>
<dbReference type="SUPFAM" id="SSF55874">
    <property type="entry name" value="ATPase domain of HSP90 chaperone/DNA topoisomerase II/histidine kinase"/>
    <property type="match status" value="1"/>
</dbReference>
<dbReference type="GO" id="GO:0000155">
    <property type="term" value="F:phosphorelay sensor kinase activity"/>
    <property type="evidence" value="ECO:0007669"/>
    <property type="project" value="InterPro"/>
</dbReference>
<evidence type="ECO:0000259" key="12">
    <source>
        <dbReference type="PROSITE" id="PS50885"/>
    </source>
</evidence>
<keyword evidence="14" id="KW-1185">Reference proteome</keyword>
<evidence type="ECO:0000256" key="4">
    <source>
        <dbReference type="ARBA" id="ARBA00022553"/>
    </source>
</evidence>
<feature type="domain" description="HAMP" evidence="12">
    <location>
        <begin position="249"/>
        <end position="301"/>
    </location>
</feature>
<dbReference type="InterPro" id="IPR036097">
    <property type="entry name" value="HisK_dim/P_sf"/>
</dbReference>
<keyword evidence="5 13" id="KW-0808">Transferase</keyword>
<keyword evidence="6" id="KW-0547">Nucleotide-binding</keyword>
<dbReference type="InterPro" id="IPR036890">
    <property type="entry name" value="HATPase_C_sf"/>
</dbReference>
<feature type="transmembrane region" description="Helical" evidence="10">
    <location>
        <begin position="25"/>
        <end position="44"/>
    </location>
</feature>
<dbReference type="Gene3D" id="1.10.287.130">
    <property type="match status" value="1"/>
</dbReference>
<comment type="catalytic activity">
    <reaction evidence="1">
        <text>ATP + protein L-histidine = ADP + protein N-phospho-L-histidine.</text>
        <dbReference type="EC" id="2.7.13.3"/>
    </reaction>
</comment>
<evidence type="ECO:0000256" key="3">
    <source>
        <dbReference type="ARBA" id="ARBA00012438"/>
    </source>
</evidence>
<dbReference type="Gene3D" id="3.30.565.10">
    <property type="entry name" value="Histidine kinase-like ATPase, C-terminal domain"/>
    <property type="match status" value="1"/>
</dbReference>
<keyword evidence="8" id="KW-0067">ATP-binding</keyword>
<dbReference type="Pfam" id="PF02518">
    <property type="entry name" value="HATPase_c"/>
    <property type="match status" value="1"/>
</dbReference>
<evidence type="ECO:0000256" key="6">
    <source>
        <dbReference type="ARBA" id="ARBA00022741"/>
    </source>
</evidence>
<dbReference type="CDD" id="cd00082">
    <property type="entry name" value="HisKA"/>
    <property type="match status" value="1"/>
</dbReference>
<evidence type="ECO:0000256" key="9">
    <source>
        <dbReference type="ARBA" id="ARBA00023012"/>
    </source>
</evidence>
<evidence type="ECO:0000256" key="1">
    <source>
        <dbReference type="ARBA" id="ARBA00000085"/>
    </source>
</evidence>
<keyword evidence="10" id="KW-0472">Membrane</keyword>
<dbReference type="Pfam" id="PF00512">
    <property type="entry name" value="HisKA"/>
    <property type="match status" value="1"/>
</dbReference>
<dbReference type="KEGG" id="smam:Mal15_38020"/>
<sequence length="600" mass="67571">MDSWLWFVQGKAPAAMRKWKIRTKMVAGLSGLAFVIGLLVFNSWSQLTRDRYLAAEISQLADEIEHAHELNQLAVLLSQSYVNFDKLKDRIASNQMIGFEGIDESALSWEEGNIHSRLMAFRRHLDPYMSTVLARGGDHAESRLLLDRGRQGDSLRKIDALLTEVNDKWSTRKLLNGSFSSSESQHAEIREGIDRLVAQTSSYFGEIQTNMKEFRDSVHSEQRANRNGFRVYTALSAFLIIFIAWQFWTLIVVPFRTLFRGSQLIASGHHQHKILLGTNDEIGLMADTVNDITDRFNRAVANEMSAKQRAEQEVRDRTREVIQNEQLASVGFLAAGVAHEINNPLGAIAWGAEALEETLEELPAEEKERFDQDFLQELQTNLGLIQSEAFRCKGITERLLNFSRLSDRSRDQEDLGELVSRVVSMVGKVGEYRCKTIQTHADEGVTAYCNSQEIQQVVLNLVSNALESVDTDGKVDVYVRWETDPFSGIKEAVVEVQDDGCGMDQEVMDHLFEPFFTRRRDDTGTGLGLSISYRIVSLHHGSLTPQSDGEGCGSKMILRLPAEPAKKETASDSAFFTSRDLGQHDELNSSTKWNDVQKVA</sequence>
<feature type="domain" description="Histidine kinase" evidence="11">
    <location>
        <begin position="336"/>
        <end position="564"/>
    </location>
</feature>
<dbReference type="AlphaFoldDB" id="A0A5B9MIC0"/>
<gene>
    <name evidence="13" type="primary">kinD_3</name>
    <name evidence="13" type="ORF">Mal15_38020</name>
</gene>
<dbReference type="EMBL" id="CP036264">
    <property type="protein sequence ID" value="QEF99736.1"/>
    <property type="molecule type" value="Genomic_DNA"/>
</dbReference>
<dbReference type="SMART" id="SM00388">
    <property type="entry name" value="HisKA"/>
    <property type="match status" value="1"/>
</dbReference>
<evidence type="ECO:0000256" key="2">
    <source>
        <dbReference type="ARBA" id="ARBA00004370"/>
    </source>
</evidence>
<dbReference type="Proteomes" id="UP000321353">
    <property type="component" value="Chromosome"/>
</dbReference>
<keyword evidence="10" id="KW-1133">Transmembrane helix</keyword>
<keyword evidence="4" id="KW-0597">Phosphoprotein</keyword>
<keyword evidence="9" id="KW-0902">Two-component regulatory system</keyword>
<dbReference type="InterPro" id="IPR005467">
    <property type="entry name" value="His_kinase_dom"/>
</dbReference>
<evidence type="ECO:0000256" key="5">
    <source>
        <dbReference type="ARBA" id="ARBA00022679"/>
    </source>
</evidence>
<dbReference type="InterPro" id="IPR003661">
    <property type="entry name" value="HisK_dim/P_dom"/>
</dbReference>
<evidence type="ECO:0000313" key="14">
    <source>
        <dbReference type="Proteomes" id="UP000321353"/>
    </source>
</evidence>
<dbReference type="InterPro" id="IPR003594">
    <property type="entry name" value="HATPase_dom"/>
</dbReference>
<comment type="subcellular location">
    <subcellularLocation>
        <location evidence="2">Membrane</location>
    </subcellularLocation>
</comment>
<dbReference type="GO" id="GO:0016020">
    <property type="term" value="C:membrane"/>
    <property type="evidence" value="ECO:0007669"/>
    <property type="project" value="UniProtKB-SubCell"/>
</dbReference>
<dbReference type="Gene3D" id="6.10.340.10">
    <property type="match status" value="1"/>
</dbReference>